<gene>
    <name evidence="2" type="ORF">HYH03_001990</name>
</gene>
<feature type="region of interest" description="Disordered" evidence="1">
    <location>
        <begin position="1112"/>
        <end position="1210"/>
    </location>
</feature>
<feature type="compositionally biased region" description="Basic and acidic residues" evidence="1">
    <location>
        <begin position="1345"/>
        <end position="1359"/>
    </location>
</feature>
<keyword evidence="3" id="KW-1185">Reference proteome</keyword>
<evidence type="ECO:0000256" key="1">
    <source>
        <dbReference type="SAM" id="MobiDB-lite"/>
    </source>
</evidence>
<feature type="compositionally biased region" description="Pro residues" evidence="1">
    <location>
        <begin position="1119"/>
        <end position="1146"/>
    </location>
</feature>
<feature type="region of interest" description="Disordered" evidence="1">
    <location>
        <begin position="1"/>
        <end position="33"/>
    </location>
</feature>
<feature type="compositionally biased region" description="Pro residues" evidence="1">
    <location>
        <begin position="1163"/>
        <end position="1203"/>
    </location>
</feature>
<feature type="region of interest" description="Disordered" evidence="1">
    <location>
        <begin position="1001"/>
        <end position="1038"/>
    </location>
</feature>
<feature type="region of interest" description="Disordered" evidence="1">
    <location>
        <begin position="477"/>
        <end position="497"/>
    </location>
</feature>
<feature type="region of interest" description="Disordered" evidence="1">
    <location>
        <begin position="1223"/>
        <end position="1806"/>
    </location>
</feature>
<feature type="region of interest" description="Disordered" evidence="1">
    <location>
        <begin position="1071"/>
        <end position="1097"/>
    </location>
</feature>
<feature type="compositionally biased region" description="Basic and acidic residues" evidence="1">
    <location>
        <begin position="1786"/>
        <end position="1795"/>
    </location>
</feature>
<feature type="region of interest" description="Disordered" evidence="1">
    <location>
        <begin position="517"/>
        <end position="536"/>
    </location>
</feature>
<comment type="caution">
    <text evidence="2">The sequence shown here is derived from an EMBL/GenBank/DDBJ whole genome shotgun (WGS) entry which is preliminary data.</text>
</comment>
<proteinExistence type="predicted"/>
<feature type="compositionally biased region" description="Pro residues" evidence="1">
    <location>
        <begin position="1462"/>
        <end position="1494"/>
    </location>
</feature>
<dbReference type="EMBL" id="JAEHOE010000004">
    <property type="protein sequence ID" value="KAG2500421.1"/>
    <property type="molecule type" value="Genomic_DNA"/>
</dbReference>
<feature type="compositionally biased region" description="Gly residues" evidence="1">
    <location>
        <begin position="1419"/>
        <end position="1444"/>
    </location>
</feature>
<feature type="compositionally biased region" description="Pro residues" evidence="1">
    <location>
        <begin position="1678"/>
        <end position="1694"/>
    </location>
</feature>
<feature type="compositionally biased region" description="Low complexity" evidence="1">
    <location>
        <begin position="1294"/>
        <end position="1310"/>
    </location>
</feature>
<feature type="region of interest" description="Disordered" evidence="1">
    <location>
        <begin position="323"/>
        <end position="345"/>
    </location>
</feature>
<accession>A0A835YGC1</accession>
<feature type="region of interest" description="Disordered" evidence="1">
    <location>
        <begin position="664"/>
        <end position="697"/>
    </location>
</feature>
<name>A0A835YGC1_9CHLO</name>
<feature type="compositionally biased region" description="Pro residues" evidence="1">
    <location>
        <begin position="1554"/>
        <end position="1564"/>
    </location>
</feature>
<feature type="compositionally biased region" description="Pro residues" evidence="1">
    <location>
        <begin position="1591"/>
        <end position="1623"/>
    </location>
</feature>
<feature type="compositionally biased region" description="Gly residues" evidence="1">
    <location>
        <begin position="1078"/>
        <end position="1089"/>
    </location>
</feature>
<feature type="compositionally biased region" description="Low complexity" evidence="1">
    <location>
        <begin position="1361"/>
        <end position="1373"/>
    </location>
</feature>
<feature type="compositionally biased region" description="Pro residues" evidence="1">
    <location>
        <begin position="1704"/>
        <end position="1718"/>
    </location>
</feature>
<reference evidence="2" key="1">
    <citation type="journal article" date="2020" name="bioRxiv">
        <title>Comparative genomics of Chlamydomonas.</title>
        <authorList>
            <person name="Craig R.J."/>
            <person name="Hasan A.R."/>
            <person name="Ness R.W."/>
            <person name="Keightley P.D."/>
        </authorList>
    </citation>
    <scope>NUCLEOTIDE SEQUENCE</scope>
    <source>
        <strain evidence="2">CCAP 11/70</strain>
    </source>
</reference>
<sequence>MTGDMPEAGGGGAADRDRLPQAHPLAPAEGRPAGGALLDRALALMLSGRGEATTPAALAKLPLIEGAMLLEGSSEVPPTASEQRLAAVPPTAAPTAATGGAADRDCTTSCCSSGPRPSRTGIAAPAVVLVEGEQSPRQAKRRRDEPEAGAQLVTAPAELHSAAHSPLDLPLGGSVRSMPERAGDGGDVPTAAGCCRSAAACGRGSRGGSAVGPAAADESAWEPGMVPPGAKGRRTGPPRRCANLSGPLRALTTLEEGDPALRPYDQYMYDGHGYDEHAYAQRYREHGHALAGMPEADAEAVAAALSALRHAYDLPLHAHLHTEAPADPHGQQHRRGPPTADEEEPTLAEAELFLSAVAAASGDGAAEGACAGPGSLGPDALTVVLEALQGAHPGAGVQELLALLMTTAAGGGGSSSSSAGPVACEPHPPCAAASPDLPAAPLHEQHAEPHMHAHTRLHAQPGLLGLTAQAGELGCSGGGARGGLPRRRGLGQDHAAAREGNTAAGAELLQQLLNQSRRSSMGGGGAAPTHEGAELGPAAEADGADAAPAHPELTRRAIAAAVGNGATAALQTPSAAAAAAAAAVAAAAPTDGCFHQAAATAAAVARAVASATAGGSKASPPSPRLEPAPAVAVPAHLSAASAPAGPAGGAGSTADHLRRLYAAPEIHSDTDPDSDDNLDPASDRRQRCLPPADRPLPGPIIVTAAPVAPEASVRRPSTILRGLFDPARYLAGRECVRLMGSSSSIWVSRTHFARVLGGTSDKWYLAIRVVDGVAAAAAAAGKPLDVDPSSRDWCRETLGQWLRRHSLPVWRGDAQRTWQRLSAVKPEAETDLAAPSGRVSAAALVAAAALGSRHGPGGRPAPRAGYGAAAAAAAAAMAAAEAASRAPAGSKLGAAAAASAVAAAKAAAAAAARAAAAEARIKSGVDAWLRSRMRQGTESAAAADAAAVEAAIDAAAGGGKSPDWSKPDTYAKLGAVMRVVGMKESRVDAVRLLAGVRPDAAADDEGEDAGGQQDTSGPSQGGGAGAPAPDRPHGARLPARFGPAAAADVAAAAAAATARVQAAAAVATGAAEPSNSGGSAGDGHAGGSEGDFSCGSEEMRGGVAATAAAAMRAAAAGPLPCPKRPRPWPLVPPPHGMPGARPPPPLHAAAGGPPQYPSIRQPGPGPMPGPHRQPPPQRPAGYGPPPPYMRQPGTAPPSSPPGPCAEVDDEGYEYEWRRVRVVKPRAAGAPPPPMPAGVPPARYPPYPVRRPGPGPGMAGSALPPRGFGQGPPGAGPLQHPPQQALMRRAPQPLPRLHAQPPPAAAAALPEPARRPPSHPPSPQLTPRGTHSEGHPTDPGSETGAEAEHAYDGDGAHEEPGAEAGLEAEAGLAGSRQELNDGLAELGRAEAAPTGSVEVISSRADADGGTEAEAQADSRGSGGGGSGGAGSGGGGGSSGDVGAGGPLRRHPAAPAGMRLYAPYPAPYPPRLSGHPPPPGALRGPPPHLPGHPHPNPTHFQAHPSPGARGVDPRWRLAPGGPGPRPLPPAEEAGELSRPLHRTGSGSGPSSGPHPQLYPHPHPHPGAQPAVSPGARTRGPAEPLPGWGRAGAPAPPHRQLPPGAPPPQRGPWPPHPQHGHAPPPAMTAQRGAPPAATRGDAEDGETEPAAAPSPHPGMRLPGRYAGSAPPHPYEPRYPGAAPPPQLRAMRGPPPPGYGQQPHPHARPPGPPPPGAYPRPAPFNGAYGGVPRQALSPADAAAAGEGRRVERSPSMPSRLWQGAARARMDQSEAAAVEETGAAEAAEAPEASRAEEHGAPKHPVVKMEAI</sequence>
<dbReference type="OrthoDB" id="563853at2759"/>
<feature type="compositionally biased region" description="Low complexity" evidence="1">
    <location>
        <begin position="1769"/>
        <end position="1785"/>
    </location>
</feature>
<evidence type="ECO:0000313" key="3">
    <source>
        <dbReference type="Proteomes" id="UP000612055"/>
    </source>
</evidence>
<evidence type="ECO:0000313" key="2">
    <source>
        <dbReference type="EMBL" id="KAG2500421.1"/>
    </source>
</evidence>
<protein>
    <submittedName>
        <fullName evidence="2">Uncharacterized protein</fullName>
    </submittedName>
</protein>
<feature type="region of interest" description="Disordered" evidence="1">
    <location>
        <begin position="203"/>
        <end position="244"/>
    </location>
</feature>
<organism evidence="2 3">
    <name type="scientific">Edaphochlamys debaryana</name>
    <dbReference type="NCBI Taxonomy" id="47281"/>
    <lineage>
        <taxon>Eukaryota</taxon>
        <taxon>Viridiplantae</taxon>
        <taxon>Chlorophyta</taxon>
        <taxon>core chlorophytes</taxon>
        <taxon>Chlorophyceae</taxon>
        <taxon>CS clade</taxon>
        <taxon>Chlamydomonadales</taxon>
        <taxon>Chlamydomonadales incertae sedis</taxon>
        <taxon>Edaphochlamys</taxon>
    </lineage>
</organism>
<feature type="compositionally biased region" description="Pro residues" evidence="1">
    <location>
        <begin position="1229"/>
        <end position="1254"/>
    </location>
</feature>
<dbReference type="Proteomes" id="UP000612055">
    <property type="component" value="Unassembled WGS sequence"/>
</dbReference>